<accession>A0A0G2AL57</accession>
<protein>
    <submittedName>
        <fullName evidence="2">Uncharacterized protein</fullName>
    </submittedName>
</protein>
<sequence length="81" mass="8724">MAKHNKGHQERSADGGGRKGKRRDSGPREHRQKYPLPAASPSGAGRDSPPAASQGWQLSCSKCGRETSDGYICTHCGTLFR</sequence>
<organism evidence="2 3">
    <name type="scientific">Candidatus Magasanikbacteria bacterium GW2011_GWA2_56_11</name>
    <dbReference type="NCBI Taxonomy" id="1619044"/>
    <lineage>
        <taxon>Bacteria</taxon>
        <taxon>Candidatus Magasanikiibacteriota</taxon>
    </lineage>
</organism>
<comment type="caution">
    <text evidence="2">The sequence shown here is derived from an EMBL/GenBank/DDBJ whole genome shotgun (WGS) entry which is preliminary data.</text>
</comment>
<proteinExistence type="predicted"/>
<dbReference type="AlphaFoldDB" id="A0A0G2AL57"/>
<evidence type="ECO:0000313" key="2">
    <source>
        <dbReference type="EMBL" id="KKW42012.1"/>
    </source>
</evidence>
<gene>
    <name evidence="2" type="ORF">UY92_C0011G0034</name>
</gene>
<feature type="compositionally biased region" description="Basic and acidic residues" evidence="1">
    <location>
        <begin position="7"/>
        <end position="29"/>
    </location>
</feature>
<reference evidence="2 3" key="1">
    <citation type="journal article" date="2015" name="Nature">
        <title>rRNA introns, odd ribosomes, and small enigmatic genomes across a large radiation of phyla.</title>
        <authorList>
            <person name="Brown C.T."/>
            <person name="Hug L.A."/>
            <person name="Thomas B.C."/>
            <person name="Sharon I."/>
            <person name="Castelle C.J."/>
            <person name="Singh A."/>
            <person name="Wilkins M.J."/>
            <person name="Williams K.H."/>
            <person name="Banfield J.F."/>
        </authorList>
    </citation>
    <scope>NUCLEOTIDE SEQUENCE [LARGE SCALE GENOMIC DNA]</scope>
</reference>
<feature type="region of interest" description="Disordered" evidence="1">
    <location>
        <begin position="1"/>
        <end position="57"/>
    </location>
</feature>
<evidence type="ECO:0000256" key="1">
    <source>
        <dbReference type="SAM" id="MobiDB-lite"/>
    </source>
</evidence>
<name>A0A0G2AL57_9BACT</name>
<dbReference type="Proteomes" id="UP000033870">
    <property type="component" value="Unassembled WGS sequence"/>
</dbReference>
<evidence type="ECO:0000313" key="3">
    <source>
        <dbReference type="Proteomes" id="UP000033870"/>
    </source>
</evidence>
<dbReference type="EMBL" id="LCRX01000011">
    <property type="protein sequence ID" value="KKW42012.1"/>
    <property type="molecule type" value="Genomic_DNA"/>
</dbReference>